<dbReference type="InterPro" id="IPR036198">
    <property type="entry name" value="Ecotin_sf"/>
</dbReference>
<accession>A0A0N0DQP5</accession>
<dbReference type="VEuPathDB" id="TriTrypDB:LpyrH10_38_0470"/>
<keyword evidence="3" id="KW-1185">Reference proteome</keyword>
<dbReference type="Proteomes" id="UP000037923">
    <property type="component" value="Unassembled WGS sequence"/>
</dbReference>
<dbReference type="GO" id="GO:0004867">
    <property type="term" value="F:serine-type endopeptidase inhibitor activity"/>
    <property type="evidence" value="ECO:0007669"/>
    <property type="project" value="InterPro"/>
</dbReference>
<dbReference type="Gene3D" id="2.60.40.550">
    <property type="entry name" value="Ecotin"/>
    <property type="match status" value="1"/>
</dbReference>
<dbReference type="OrthoDB" id="271632at2759"/>
<sequence>MSYCKIAALYPQAPRGEKRIIFALDPLGEEVEQQQFMLQLIPARVMKVSKTDAGNVLVLQGKIEQHTVEGGDVPYFHVELAREYASTRRDVADDDDGVKVRQLVPMTQPPMFPYSSVYPVVVYLPEDVELHYSVWYGEEPMQAGSE</sequence>
<dbReference type="InterPro" id="IPR005658">
    <property type="entry name" value="Prot_inh_ecotin"/>
</dbReference>
<evidence type="ECO:0000313" key="2">
    <source>
        <dbReference type="EMBL" id="KPA73311.1"/>
    </source>
</evidence>
<protein>
    <submittedName>
        <fullName evidence="2">Ecotin putative (LiISP1)</fullName>
    </submittedName>
</protein>
<dbReference type="RefSeq" id="XP_015651750.1">
    <property type="nucleotide sequence ID" value="XM_015809710.1"/>
</dbReference>
<evidence type="ECO:0000313" key="3">
    <source>
        <dbReference type="Proteomes" id="UP000037923"/>
    </source>
</evidence>
<comment type="similarity">
    <text evidence="1">Belongs to the protease inhibitor I11 (ecotin) family.</text>
</comment>
<dbReference type="OMA" id="NDAANHQ"/>
<organism evidence="2 3">
    <name type="scientific">Leptomonas pyrrhocoris</name>
    <name type="common">Firebug parasite</name>
    <dbReference type="NCBI Taxonomy" id="157538"/>
    <lineage>
        <taxon>Eukaryota</taxon>
        <taxon>Discoba</taxon>
        <taxon>Euglenozoa</taxon>
        <taxon>Kinetoplastea</taxon>
        <taxon>Metakinetoplastina</taxon>
        <taxon>Trypanosomatida</taxon>
        <taxon>Trypanosomatidae</taxon>
        <taxon>Leishmaniinae</taxon>
        <taxon>Leptomonas</taxon>
    </lineage>
</organism>
<dbReference type="PANTHER" id="PTHR35890:SF3">
    <property type="entry name" value="ECOTIN"/>
    <property type="match status" value="1"/>
</dbReference>
<dbReference type="AlphaFoldDB" id="A0A0N0DQP5"/>
<comment type="caution">
    <text evidence="2">The sequence shown here is derived from an EMBL/GenBank/DDBJ whole genome shotgun (WGS) entry which is preliminary data.</text>
</comment>
<dbReference type="Pfam" id="PF03974">
    <property type="entry name" value="Ecotin"/>
    <property type="match status" value="1"/>
</dbReference>
<name>A0A0N0DQP5_LEPPY</name>
<dbReference type="SUPFAM" id="SSF49772">
    <property type="entry name" value="Ecotin, trypsin inhibitor"/>
    <property type="match status" value="1"/>
</dbReference>
<evidence type="ECO:0000256" key="1">
    <source>
        <dbReference type="ARBA" id="ARBA00010558"/>
    </source>
</evidence>
<dbReference type="EMBL" id="LGTL01000038">
    <property type="protein sequence ID" value="KPA73311.1"/>
    <property type="molecule type" value="Genomic_DNA"/>
</dbReference>
<dbReference type="PANTHER" id="PTHR35890">
    <property type="match status" value="1"/>
</dbReference>
<dbReference type="GeneID" id="26910288"/>
<reference evidence="2 3" key="1">
    <citation type="submission" date="2015-07" db="EMBL/GenBank/DDBJ databases">
        <title>High-quality genome of monoxenous trypanosomatid Leptomonas pyrrhocoris.</title>
        <authorList>
            <person name="Flegontov P."/>
            <person name="Butenko A."/>
            <person name="Firsov S."/>
            <person name="Vlcek C."/>
            <person name="Logacheva M.D."/>
            <person name="Field M."/>
            <person name="Filatov D."/>
            <person name="Flegontova O."/>
            <person name="Gerasimov E."/>
            <person name="Jackson A.P."/>
            <person name="Kelly S."/>
            <person name="Opperdoes F."/>
            <person name="O'Reilly A."/>
            <person name="Votypka J."/>
            <person name="Yurchenko V."/>
            <person name="Lukes J."/>
        </authorList>
    </citation>
    <scope>NUCLEOTIDE SEQUENCE [LARGE SCALE GENOMIC DNA]</scope>
    <source>
        <strain evidence="2">H10</strain>
    </source>
</reference>
<proteinExistence type="inferred from homology"/>
<gene>
    <name evidence="2" type="ORF">ABB37_10008</name>
</gene>